<dbReference type="EMBL" id="JACCBA010000001">
    <property type="protein sequence ID" value="NYD45674.1"/>
    <property type="molecule type" value="Genomic_DNA"/>
</dbReference>
<dbReference type="SUPFAM" id="SSF46785">
    <property type="entry name" value="Winged helix' DNA-binding domain"/>
    <property type="match status" value="1"/>
</dbReference>
<evidence type="ECO:0000256" key="1">
    <source>
        <dbReference type="ARBA" id="ARBA00009437"/>
    </source>
</evidence>
<keyword evidence="3 7" id="KW-0238">DNA-binding</keyword>
<dbReference type="Gene3D" id="3.40.190.10">
    <property type="entry name" value="Periplasmic binding protein-like II"/>
    <property type="match status" value="2"/>
</dbReference>
<dbReference type="AlphaFoldDB" id="A0A7Y9EDD5"/>
<dbReference type="GO" id="GO:0003700">
    <property type="term" value="F:DNA-binding transcription factor activity"/>
    <property type="evidence" value="ECO:0007669"/>
    <property type="project" value="InterPro"/>
</dbReference>
<accession>A0A7Y9EDD5</accession>
<feature type="domain" description="HTH lysR-type" evidence="6">
    <location>
        <begin position="1"/>
        <end position="58"/>
    </location>
</feature>
<dbReference type="SUPFAM" id="SSF53850">
    <property type="entry name" value="Periplasmic binding protein-like II"/>
    <property type="match status" value="1"/>
</dbReference>
<dbReference type="InterPro" id="IPR050389">
    <property type="entry name" value="LysR-type_TF"/>
</dbReference>
<feature type="region of interest" description="Disordered" evidence="5">
    <location>
        <begin position="278"/>
        <end position="300"/>
    </location>
</feature>
<dbReference type="Proteomes" id="UP000529783">
    <property type="component" value="Unassembled WGS sequence"/>
</dbReference>
<dbReference type="InterPro" id="IPR000847">
    <property type="entry name" value="LysR_HTH_N"/>
</dbReference>
<feature type="compositionally biased region" description="Polar residues" evidence="5">
    <location>
        <begin position="289"/>
        <end position="300"/>
    </location>
</feature>
<dbReference type="Pfam" id="PF03466">
    <property type="entry name" value="LysR_substrate"/>
    <property type="match status" value="1"/>
</dbReference>
<evidence type="ECO:0000256" key="2">
    <source>
        <dbReference type="ARBA" id="ARBA00023015"/>
    </source>
</evidence>
<evidence type="ECO:0000313" key="8">
    <source>
        <dbReference type="Proteomes" id="UP000529783"/>
    </source>
</evidence>
<dbReference type="PANTHER" id="PTHR30118:SF15">
    <property type="entry name" value="TRANSCRIPTIONAL REGULATORY PROTEIN"/>
    <property type="match status" value="1"/>
</dbReference>
<organism evidence="7 8">
    <name type="scientific">Actinomadura luteofluorescens</name>
    <dbReference type="NCBI Taxonomy" id="46163"/>
    <lineage>
        <taxon>Bacteria</taxon>
        <taxon>Bacillati</taxon>
        <taxon>Actinomycetota</taxon>
        <taxon>Actinomycetes</taxon>
        <taxon>Streptosporangiales</taxon>
        <taxon>Thermomonosporaceae</taxon>
        <taxon>Actinomadura</taxon>
    </lineage>
</organism>
<keyword evidence="2" id="KW-0805">Transcription regulation</keyword>
<proteinExistence type="inferred from homology"/>
<comment type="caution">
    <text evidence="7">The sequence shown here is derived from an EMBL/GenBank/DDBJ whole genome shotgun (WGS) entry which is preliminary data.</text>
</comment>
<protein>
    <submittedName>
        <fullName evidence="7">DNA-binding transcriptional LysR family regulator</fullName>
    </submittedName>
</protein>
<dbReference type="GO" id="GO:0003677">
    <property type="term" value="F:DNA binding"/>
    <property type="evidence" value="ECO:0007669"/>
    <property type="project" value="UniProtKB-KW"/>
</dbReference>
<evidence type="ECO:0000256" key="4">
    <source>
        <dbReference type="ARBA" id="ARBA00023163"/>
    </source>
</evidence>
<evidence type="ECO:0000256" key="5">
    <source>
        <dbReference type="SAM" id="MobiDB-lite"/>
    </source>
</evidence>
<dbReference type="InterPro" id="IPR005119">
    <property type="entry name" value="LysR_subst-bd"/>
</dbReference>
<feature type="compositionally biased region" description="Basic and acidic residues" evidence="5">
    <location>
        <begin position="278"/>
        <end position="288"/>
    </location>
</feature>
<dbReference type="CDD" id="cd08460">
    <property type="entry name" value="PBP2_DntR_like_1"/>
    <property type="match status" value="1"/>
</dbReference>
<gene>
    <name evidence="7" type="ORF">BJY14_001657</name>
</gene>
<dbReference type="PROSITE" id="PS50931">
    <property type="entry name" value="HTH_LYSR"/>
    <property type="match status" value="1"/>
</dbReference>
<evidence type="ECO:0000313" key="7">
    <source>
        <dbReference type="EMBL" id="NYD45674.1"/>
    </source>
</evidence>
<dbReference type="RefSeq" id="WP_179843058.1">
    <property type="nucleotide sequence ID" value="NZ_JACCBA010000001.1"/>
</dbReference>
<dbReference type="Pfam" id="PF00126">
    <property type="entry name" value="HTH_1"/>
    <property type="match status" value="1"/>
</dbReference>
<dbReference type="InterPro" id="IPR036390">
    <property type="entry name" value="WH_DNA-bd_sf"/>
</dbReference>
<evidence type="ECO:0000259" key="6">
    <source>
        <dbReference type="PROSITE" id="PS50931"/>
    </source>
</evidence>
<dbReference type="InterPro" id="IPR036388">
    <property type="entry name" value="WH-like_DNA-bd_sf"/>
</dbReference>
<reference evidence="7 8" key="1">
    <citation type="submission" date="2020-07" db="EMBL/GenBank/DDBJ databases">
        <title>Sequencing the genomes of 1000 actinobacteria strains.</title>
        <authorList>
            <person name="Klenk H.-P."/>
        </authorList>
    </citation>
    <scope>NUCLEOTIDE SEQUENCE [LARGE SCALE GENOMIC DNA]</scope>
    <source>
        <strain evidence="7 8">DSM 40398</strain>
    </source>
</reference>
<keyword evidence="4" id="KW-0804">Transcription</keyword>
<dbReference type="Gene3D" id="1.10.10.10">
    <property type="entry name" value="Winged helix-like DNA-binding domain superfamily/Winged helix DNA-binding domain"/>
    <property type="match status" value="1"/>
</dbReference>
<sequence length="300" mass="32481">MDLNLLTTLDALLQENSVTRAAERLGTSPAAVSRALGRLRRTTGDPLLVRAGQQMVPTPRAVRLREEVRSLLEHADAVLAPAPGPGLPDLDRTFTAQVSDLLLANLAAPLTERVRAQAPRAVLVFLPESIEGTPALRQGTVDLELGVLDHLDPETRTEALTSVPLVAVARADHPLFDGPVDARRFAAADHIGISRQGKRHGPIDAALARQGLRRRVAAVVPSHTAALLMARTGDLVCLTLDGWLPEALTALGLRTFPIPVATPPIEIGMAWHPRHSSDRGHQWFRDQVRTTVRQNSPARR</sequence>
<dbReference type="PANTHER" id="PTHR30118">
    <property type="entry name" value="HTH-TYPE TRANSCRIPTIONAL REGULATOR LEUO-RELATED"/>
    <property type="match status" value="1"/>
</dbReference>
<comment type="similarity">
    <text evidence="1">Belongs to the LysR transcriptional regulatory family.</text>
</comment>
<evidence type="ECO:0000256" key="3">
    <source>
        <dbReference type="ARBA" id="ARBA00023125"/>
    </source>
</evidence>
<name>A0A7Y9EDD5_9ACTN</name>
<keyword evidence="8" id="KW-1185">Reference proteome</keyword>